<dbReference type="InterPro" id="IPR018313">
    <property type="entry name" value="SBP_3_CS"/>
</dbReference>
<keyword evidence="3 5" id="KW-0732">Signal</keyword>
<evidence type="ECO:0000313" key="8">
    <source>
        <dbReference type="EMBL" id="PZO15127.1"/>
    </source>
</evidence>
<accession>A0A2W4U7A7</accession>
<dbReference type="Proteomes" id="UP000249354">
    <property type="component" value="Unassembled WGS sequence"/>
</dbReference>
<evidence type="ECO:0000259" key="6">
    <source>
        <dbReference type="SMART" id="SM00062"/>
    </source>
</evidence>
<evidence type="ECO:0000259" key="7">
    <source>
        <dbReference type="SMART" id="SM00079"/>
    </source>
</evidence>
<reference evidence="9" key="1">
    <citation type="submission" date="2018-04" db="EMBL/GenBank/DDBJ databases">
        <authorList>
            <person name="Cornet L."/>
        </authorList>
    </citation>
    <scope>NUCLEOTIDE SEQUENCE [LARGE SCALE GENOMIC DNA]</scope>
</reference>
<feature type="chain" id="PRO_5015889448" description="Amino acid ABC transporter substrate-binding protein" evidence="5">
    <location>
        <begin position="26"/>
        <end position="274"/>
    </location>
</feature>
<dbReference type="SUPFAM" id="SSF53850">
    <property type="entry name" value="Periplasmic binding protein-like II"/>
    <property type="match status" value="1"/>
</dbReference>
<evidence type="ECO:0000256" key="5">
    <source>
        <dbReference type="SAM" id="SignalP"/>
    </source>
</evidence>
<dbReference type="InterPro" id="IPR001320">
    <property type="entry name" value="Iontro_rcpt_C"/>
</dbReference>
<dbReference type="PROSITE" id="PS51257">
    <property type="entry name" value="PROKAR_LIPOPROTEIN"/>
    <property type="match status" value="1"/>
</dbReference>
<dbReference type="GO" id="GO:0015276">
    <property type="term" value="F:ligand-gated monoatomic ion channel activity"/>
    <property type="evidence" value="ECO:0007669"/>
    <property type="project" value="InterPro"/>
</dbReference>
<comment type="subcellular location">
    <subcellularLocation>
        <location evidence="1">Cell envelope</location>
    </subcellularLocation>
</comment>
<evidence type="ECO:0000256" key="4">
    <source>
        <dbReference type="RuleBase" id="RU003744"/>
    </source>
</evidence>
<feature type="domain" description="Solute-binding protein family 3/N-terminal" evidence="6">
    <location>
        <begin position="52"/>
        <end position="273"/>
    </location>
</feature>
<evidence type="ECO:0008006" key="10">
    <source>
        <dbReference type="Google" id="ProtNLM"/>
    </source>
</evidence>
<evidence type="ECO:0000256" key="3">
    <source>
        <dbReference type="ARBA" id="ARBA00022729"/>
    </source>
</evidence>
<comment type="similarity">
    <text evidence="2 4">Belongs to the bacterial solute-binding protein 3 family.</text>
</comment>
<comment type="caution">
    <text evidence="8">The sequence shown here is derived from an EMBL/GenBank/DDBJ whole genome shotgun (WGS) entry which is preliminary data.</text>
</comment>
<evidence type="ECO:0000256" key="1">
    <source>
        <dbReference type="ARBA" id="ARBA00004196"/>
    </source>
</evidence>
<evidence type="ECO:0000313" key="9">
    <source>
        <dbReference type="Proteomes" id="UP000249354"/>
    </source>
</evidence>
<dbReference type="GO" id="GO:0030313">
    <property type="term" value="C:cell envelope"/>
    <property type="evidence" value="ECO:0007669"/>
    <property type="project" value="UniProtKB-SubCell"/>
</dbReference>
<dbReference type="SMART" id="SM00062">
    <property type="entry name" value="PBPb"/>
    <property type="match status" value="1"/>
</dbReference>
<dbReference type="AlphaFoldDB" id="A0A2W4U7A7"/>
<sequence>MKRRRFLGRLAVGGLALPAASMAFGSCGASRSSPKDDDLAEGAATVVRNRKTLVVATSANYPPYEALAAGAGAESEQIVGFDIDLVRLIAERLGRELSVVDLEFDELIPALEADEADLAIAALEPTRSRKQRVDFSDIYYRSQQALVSLDGYLDSRDLSYQTIGVRASSGQARFANRLSENYPNIDVVPYDTLDELFKALEIGAVEAAILEANIAETRLQDYPDLGLRIVQDDQSKGSAIALPKNSPLRQSLNDAISEIKSSGEMDQLIDKWFS</sequence>
<dbReference type="EMBL" id="QBMC01000097">
    <property type="protein sequence ID" value="PZO15127.1"/>
    <property type="molecule type" value="Genomic_DNA"/>
</dbReference>
<dbReference type="Gene3D" id="3.40.190.10">
    <property type="entry name" value="Periplasmic binding protein-like II"/>
    <property type="match status" value="2"/>
</dbReference>
<dbReference type="SMART" id="SM00079">
    <property type="entry name" value="PBPe"/>
    <property type="match status" value="1"/>
</dbReference>
<evidence type="ECO:0000256" key="2">
    <source>
        <dbReference type="ARBA" id="ARBA00010333"/>
    </source>
</evidence>
<proteinExistence type="inferred from homology"/>
<dbReference type="GO" id="GO:0016020">
    <property type="term" value="C:membrane"/>
    <property type="evidence" value="ECO:0007669"/>
    <property type="project" value="InterPro"/>
</dbReference>
<gene>
    <name evidence="8" type="ORF">DCF25_13970</name>
</gene>
<reference evidence="8 9" key="2">
    <citation type="submission" date="2018-06" db="EMBL/GenBank/DDBJ databases">
        <title>Metagenomic assembly of (sub)arctic Cyanobacteria and their associated microbiome from non-axenic cultures.</title>
        <authorList>
            <person name="Baurain D."/>
        </authorList>
    </citation>
    <scope>NUCLEOTIDE SEQUENCE [LARGE SCALE GENOMIC DNA]</scope>
    <source>
        <strain evidence="8">ULC129bin1</strain>
    </source>
</reference>
<feature type="domain" description="Ionotropic glutamate receptor C-terminal" evidence="7">
    <location>
        <begin position="52"/>
        <end position="274"/>
    </location>
</feature>
<organism evidence="8 9">
    <name type="scientific">Leptolyngbya foveolarum</name>
    <dbReference type="NCBI Taxonomy" id="47253"/>
    <lineage>
        <taxon>Bacteria</taxon>
        <taxon>Bacillati</taxon>
        <taxon>Cyanobacteriota</taxon>
        <taxon>Cyanophyceae</taxon>
        <taxon>Leptolyngbyales</taxon>
        <taxon>Leptolyngbyaceae</taxon>
        <taxon>Leptolyngbya group</taxon>
        <taxon>Leptolyngbya</taxon>
    </lineage>
</organism>
<dbReference type="InterPro" id="IPR001638">
    <property type="entry name" value="Solute-binding_3/MltF_N"/>
</dbReference>
<dbReference type="PROSITE" id="PS01039">
    <property type="entry name" value="SBP_BACTERIAL_3"/>
    <property type="match status" value="1"/>
</dbReference>
<feature type="signal peptide" evidence="5">
    <location>
        <begin position="1"/>
        <end position="25"/>
    </location>
</feature>
<protein>
    <recommendedName>
        <fullName evidence="10">Amino acid ABC transporter substrate-binding protein</fullName>
    </recommendedName>
</protein>
<dbReference type="PANTHER" id="PTHR35936">
    <property type="entry name" value="MEMBRANE-BOUND LYTIC MUREIN TRANSGLYCOSYLASE F"/>
    <property type="match status" value="1"/>
</dbReference>
<name>A0A2W4U7A7_9CYAN</name>
<dbReference type="Pfam" id="PF00497">
    <property type="entry name" value="SBP_bac_3"/>
    <property type="match status" value="1"/>
</dbReference>
<dbReference type="PANTHER" id="PTHR35936:SF17">
    <property type="entry name" value="ARGININE-BINDING EXTRACELLULAR PROTEIN ARTP"/>
    <property type="match status" value="1"/>
</dbReference>